<evidence type="ECO:0000313" key="1">
    <source>
        <dbReference type="EMBL" id="KAH9426211.1"/>
    </source>
</evidence>
<reference evidence="1 2" key="1">
    <citation type="journal article" date="2018" name="J. Allergy Clin. Immunol.">
        <title>High-quality assembly of Dermatophagoides pteronyssinus genome and transcriptome reveals a wide range of novel allergens.</title>
        <authorList>
            <person name="Liu X.Y."/>
            <person name="Yang K.Y."/>
            <person name="Wang M.Q."/>
            <person name="Kwok J.S."/>
            <person name="Zeng X."/>
            <person name="Yang Z."/>
            <person name="Xiao X.J."/>
            <person name="Lau C.P."/>
            <person name="Li Y."/>
            <person name="Huang Z.M."/>
            <person name="Ba J.G."/>
            <person name="Yim A.K."/>
            <person name="Ouyang C.Y."/>
            <person name="Ngai S.M."/>
            <person name="Chan T.F."/>
            <person name="Leung E.L."/>
            <person name="Liu L."/>
            <person name="Liu Z.G."/>
            <person name="Tsui S.K."/>
        </authorList>
    </citation>
    <scope>NUCLEOTIDE SEQUENCE [LARGE SCALE GENOMIC DNA]</scope>
    <source>
        <strain evidence="1">Derp</strain>
    </source>
</reference>
<comment type="caution">
    <text evidence="1">The sequence shown here is derived from an EMBL/GenBank/DDBJ whole genome shotgun (WGS) entry which is preliminary data.</text>
</comment>
<reference evidence="1 2" key="2">
    <citation type="journal article" date="2022" name="Mol. Biol. Evol.">
        <title>Comparative Genomics Reveals Insights into the Divergent Evolution of Astigmatic Mites and Household Pest Adaptations.</title>
        <authorList>
            <person name="Xiong Q."/>
            <person name="Wan A.T."/>
            <person name="Liu X."/>
            <person name="Fung C.S."/>
            <person name="Xiao X."/>
            <person name="Malainual N."/>
            <person name="Hou J."/>
            <person name="Wang L."/>
            <person name="Wang M."/>
            <person name="Yang K.Y."/>
            <person name="Cui Y."/>
            <person name="Leung E.L."/>
            <person name="Nong W."/>
            <person name="Shin S.K."/>
            <person name="Au S.W."/>
            <person name="Jeong K.Y."/>
            <person name="Chew F.T."/>
            <person name="Hui J.H."/>
            <person name="Leung T.F."/>
            <person name="Tungtrongchitr A."/>
            <person name="Zhong N."/>
            <person name="Liu Z."/>
            <person name="Tsui S.K."/>
        </authorList>
    </citation>
    <scope>NUCLEOTIDE SEQUENCE [LARGE SCALE GENOMIC DNA]</scope>
    <source>
        <strain evidence="1">Derp</strain>
    </source>
</reference>
<name>A0ABQ8JUE3_DERPT</name>
<proteinExistence type="predicted"/>
<dbReference type="EMBL" id="NJHN03000012">
    <property type="protein sequence ID" value="KAH9426211.1"/>
    <property type="molecule type" value="Genomic_DNA"/>
</dbReference>
<evidence type="ECO:0000313" key="2">
    <source>
        <dbReference type="Proteomes" id="UP000887458"/>
    </source>
</evidence>
<protein>
    <submittedName>
        <fullName evidence="1">Uncharacterized protein</fullName>
    </submittedName>
</protein>
<gene>
    <name evidence="1" type="ORF">DERP_007151</name>
</gene>
<keyword evidence="2" id="KW-1185">Reference proteome</keyword>
<accession>A0ABQ8JUE3</accession>
<organism evidence="1 2">
    <name type="scientific">Dermatophagoides pteronyssinus</name>
    <name type="common">European house dust mite</name>
    <dbReference type="NCBI Taxonomy" id="6956"/>
    <lineage>
        <taxon>Eukaryota</taxon>
        <taxon>Metazoa</taxon>
        <taxon>Ecdysozoa</taxon>
        <taxon>Arthropoda</taxon>
        <taxon>Chelicerata</taxon>
        <taxon>Arachnida</taxon>
        <taxon>Acari</taxon>
        <taxon>Acariformes</taxon>
        <taxon>Sarcoptiformes</taxon>
        <taxon>Astigmata</taxon>
        <taxon>Psoroptidia</taxon>
        <taxon>Analgoidea</taxon>
        <taxon>Pyroglyphidae</taxon>
        <taxon>Dermatophagoidinae</taxon>
        <taxon>Dermatophagoides</taxon>
    </lineage>
</organism>
<sequence>MNKYPVSVEFRPKIHDMDDHFLNPNEMLNIIIGALSRIFDVHVRDALTVSLSDDDDGNGLRPSPIST</sequence>
<dbReference type="Proteomes" id="UP000887458">
    <property type="component" value="Unassembled WGS sequence"/>
</dbReference>